<name>A0ABM4VMK1_COFAR</name>
<feature type="region of interest" description="Disordered" evidence="1">
    <location>
        <begin position="360"/>
        <end position="388"/>
    </location>
</feature>
<dbReference type="PANTHER" id="PTHR33116:SF86">
    <property type="entry name" value="REVERSE TRANSCRIPTASE DOMAIN-CONTAINING PROTEIN"/>
    <property type="match status" value="1"/>
</dbReference>
<organism evidence="3 4">
    <name type="scientific">Coffea arabica</name>
    <name type="common">Arabian coffee</name>
    <dbReference type="NCBI Taxonomy" id="13443"/>
    <lineage>
        <taxon>Eukaryota</taxon>
        <taxon>Viridiplantae</taxon>
        <taxon>Streptophyta</taxon>
        <taxon>Embryophyta</taxon>
        <taxon>Tracheophyta</taxon>
        <taxon>Spermatophyta</taxon>
        <taxon>Magnoliopsida</taxon>
        <taxon>eudicotyledons</taxon>
        <taxon>Gunneridae</taxon>
        <taxon>Pentapetalae</taxon>
        <taxon>asterids</taxon>
        <taxon>lamiids</taxon>
        <taxon>Gentianales</taxon>
        <taxon>Rubiaceae</taxon>
        <taxon>Ixoroideae</taxon>
        <taxon>Gardenieae complex</taxon>
        <taxon>Bertiereae - Coffeeae clade</taxon>
        <taxon>Coffeeae</taxon>
        <taxon>Coffea</taxon>
    </lineage>
</organism>
<dbReference type="Pfam" id="PF00078">
    <property type="entry name" value="RVT_1"/>
    <property type="match status" value="1"/>
</dbReference>
<dbReference type="PANTHER" id="PTHR33116">
    <property type="entry name" value="REVERSE TRANSCRIPTASE ZINC-BINDING DOMAIN-CONTAINING PROTEIN-RELATED-RELATED"/>
    <property type="match status" value="1"/>
</dbReference>
<feature type="domain" description="Reverse transcriptase" evidence="2">
    <location>
        <begin position="1"/>
        <end position="160"/>
    </location>
</feature>
<accession>A0ABM4VMK1</accession>
<sequence length="388" mass="45142">MRFCEKWITWIMKCISTVSFSFNINGECKEYIVPERGIRQGDPLSPYLFLICSEGFSSLLKRATQTRNMAGMKRSRHGPSITHLFFADDSLIFCKANSQEAKELKRILEVYEQESGQMVNLDKSSVFFSKNVNLATKEDVCTELGGIQPVSQGKYLGLAMVISRSKGQLLCKEISYAFQFLVGEKDNKNKVHWVAWKQLTREKKRGDLENHQKSKSVIQQKILKSKYFPNCSVLDCKSPNNASWFWQSIMSAREELQWGIQKRIGNGLLTRIWEDQWIPNQHLGRPVTTKPEDCQVQKVADLIEGYRWNRNLIFKNFKKEDAENILKIPISITGREDDFFWTENQKGEYTVQSGYKAIQTKKEQEGRGRRERIEPSNRPRRNDMLRVL</sequence>
<dbReference type="PROSITE" id="PS50878">
    <property type="entry name" value="RT_POL"/>
    <property type="match status" value="1"/>
</dbReference>
<dbReference type="InterPro" id="IPR043502">
    <property type="entry name" value="DNA/RNA_pol_sf"/>
</dbReference>
<keyword evidence="3" id="KW-1185">Reference proteome</keyword>
<evidence type="ECO:0000313" key="3">
    <source>
        <dbReference type="Proteomes" id="UP001652660"/>
    </source>
</evidence>
<gene>
    <name evidence="4" type="primary">LOC113708145</name>
</gene>
<proteinExistence type="predicted"/>
<dbReference type="RefSeq" id="XP_071920756.1">
    <property type="nucleotide sequence ID" value="XM_072064655.1"/>
</dbReference>
<evidence type="ECO:0000313" key="4">
    <source>
        <dbReference type="RefSeq" id="XP_071920756.1"/>
    </source>
</evidence>
<protein>
    <recommendedName>
        <fullName evidence="2">Reverse transcriptase domain-containing protein</fullName>
    </recommendedName>
</protein>
<dbReference type="SUPFAM" id="SSF56672">
    <property type="entry name" value="DNA/RNA polymerases"/>
    <property type="match status" value="1"/>
</dbReference>
<dbReference type="Proteomes" id="UP001652660">
    <property type="component" value="Chromosome 9c"/>
</dbReference>
<evidence type="ECO:0000259" key="2">
    <source>
        <dbReference type="PROSITE" id="PS50878"/>
    </source>
</evidence>
<dbReference type="InterPro" id="IPR000477">
    <property type="entry name" value="RT_dom"/>
</dbReference>
<evidence type="ECO:0000256" key="1">
    <source>
        <dbReference type="SAM" id="MobiDB-lite"/>
    </source>
</evidence>
<reference evidence="4" key="1">
    <citation type="submission" date="2025-08" db="UniProtKB">
        <authorList>
            <consortium name="RefSeq"/>
        </authorList>
    </citation>
    <scope>IDENTIFICATION</scope>
    <source>
        <tissue evidence="4">Leaves</tissue>
    </source>
</reference>
<dbReference type="GeneID" id="113708145"/>